<dbReference type="PIRSF" id="PIRSF015736">
    <property type="entry name" value="MI"/>
    <property type="match status" value="1"/>
</dbReference>
<proteinExistence type="predicted"/>
<comment type="caution">
    <text evidence="1">The sequence shown here is derived from an EMBL/GenBank/DDBJ whole genome shotgun (WGS) entry which is preliminary data.</text>
</comment>
<evidence type="ECO:0000313" key="2">
    <source>
        <dbReference type="Proteomes" id="UP000185783"/>
    </source>
</evidence>
<dbReference type="AlphaFoldDB" id="A0A1U7JLQ8"/>
<dbReference type="STRING" id="197461.A3843_01625"/>
<organism evidence="1 2">
    <name type="scientific">Pseudovibrio exalbescens</name>
    <dbReference type="NCBI Taxonomy" id="197461"/>
    <lineage>
        <taxon>Bacteria</taxon>
        <taxon>Pseudomonadati</taxon>
        <taxon>Pseudomonadota</taxon>
        <taxon>Alphaproteobacteria</taxon>
        <taxon>Hyphomicrobiales</taxon>
        <taxon>Stappiaceae</taxon>
        <taxon>Pseudovibrio</taxon>
    </lineage>
</organism>
<accession>A0A1U7JLQ8</accession>
<protein>
    <recommendedName>
        <fullName evidence="3">Maleate isomerase</fullName>
    </recommendedName>
</protein>
<evidence type="ECO:0008006" key="3">
    <source>
        <dbReference type="Google" id="ProtNLM"/>
    </source>
</evidence>
<dbReference type="RefSeq" id="WP_051269683.1">
    <property type="nucleotide sequence ID" value="NZ_LVVZ01000004.1"/>
</dbReference>
<sequence>MKLLSMPMHYLTSPVEKRVGLILLATDNITELDFRRAMPQDRVGVYCNRVRYVNPTTADNLRAMLPHIEDAGGLILPDQHLDVLYYSCTSASVTLGEDEVCKLLRRAKPDALPITPTIAATKALNALGARKISLLTPYLPETSVPIQRYFEAKHFDVVSHACMGLGDDRDMARLSAETIVEAAVETSDPASDALFISCTALPARQTVTTIEGKIGKPVVTSNQAAVWLTWHHLDLPLPAGIKDRLFAVKPGREESEP</sequence>
<dbReference type="EMBL" id="LVVZ01000004">
    <property type="protein sequence ID" value="OKL45659.1"/>
    <property type="molecule type" value="Genomic_DNA"/>
</dbReference>
<dbReference type="Proteomes" id="UP000185783">
    <property type="component" value="Unassembled WGS sequence"/>
</dbReference>
<dbReference type="InterPro" id="IPR053714">
    <property type="entry name" value="Iso_Racemase_Enz_sf"/>
</dbReference>
<dbReference type="Gene3D" id="3.40.50.12500">
    <property type="match status" value="1"/>
</dbReference>
<gene>
    <name evidence="1" type="ORF">A3843_01625</name>
</gene>
<keyword evidence="2" id="KW-1185">Reference proteome</keyword>
<dbReference type="InterPro" id="IPR026286">
    <property type="entry name" value="MaiA/AMDase"/>
</dbReference>
<name>A0A1U7JLQ8_9HYPH</name>
<dbReference type="PANTHER" id="PTHR40267">
    <property type="entry name" value="BLR3294 PROTEIN"/>
    <property type="match status" value="1"/>
</dbReference>
<dbReference type="Pfam" id="PF17645">
    <property type="entry name" value="Amdase"/>
    <property type="match status" value="1"/>
</dbReference>
<dbReference type="PANTHER" id="PTHR40267:SF1">
    <property type="entry name" value="BLR3294 PROTEIN"/>
    <property type="match status" value="1"/>
</dbReference>
<reference evidence="1 2" key="1">
    <citation type="submission" date="2016-03" db="EMBL/GenBank/DDBJ databases">
        <title>Genome sequence of Nesiotobacter sp. nov., a moderately halophilic alphaproteobacterium isolated from the Yellow Sea, China.</title>
        <authorList>
            <person name="Zhang G."/>
            <person name="Zhang R."/>
        </authorList>
    </citation>
    <scope>NUCLEOTIDE SEQUENCE [LARGE SCALE GENOMIC DNA]</scope>
    <source>
        <strain evidence="1 2">WB1-6</strain>
    </source>
</reference>
<evidence type="ECO:0000313" key="1">
    <source>
        <dbReference type="EMBL" id="OKL45659.1"/>
    </source>
</evidence>